<reference evidence="1 2" key="1">
    <citation type="submission" date="2018-11" db="EMBL/GenBank/DDBJ databases">
        <title>Sequencing the genomes of 1000 actinobacteria strains.</title>
        <authorList>
            <person name="Klenk H.-P."/>
        </authorList>
    </citation>
    <scope>NUCLEOTIDE SEQUENCE [LARGE SCALE GENOMIC DNA]</scope>
    <source>
        <strain evidence="1 2">DSM 44254</strain>
    </source>
</reference>
<dbReference type="Gene3D" id="3.10.450.50">
    <property type="match status" value="1"/>
</dbReference>
<dbReference type="InterPro" id="IPR032710">
    <property type="entry name" value="NTF2-like_dom_sf"/>
</dbReference>
<protein>
    <submittedName>
        <fullName evidence="1">SnoaL-like polyketide cyclase</fullName>
    </submittedName>
</protein>
<evidence type="ECO:0000313" key="2">
    <source>
        <dbReference type="Proteomes" id="UP000272400"/>
    </source>
</evidence>
<accession>A0A3N1CU03</accession>
<dbReference type="SUPFAM" id="SSF54427">
    <property type="entry name" value="NTF2-like"/>
    <property type="match status" value="1"/>
</dbReference>
<dbReference type="GO" id="GO:0030638">
    <property type="term" value="P:polyketide metabolic process"/>
    <property type="evidence" value="ECO:0007669"/>
    <property type="project" value="InterPro"/>
</dbReference>
<comment type="caution">
    <text evidence="1">The sequence shown here is derived from an EMBL/GenBank/DDBJ whole genome shotgun (WGS) entry which is preliminary data.</text>
</comment>
<dbReference type="Proteomes" id="UP000272400">
    <property type="component" value="Unassembled WGS sequence"/>
</dbReference>
<sequence>MSTTTQSTAAQNKETARRFYAELVTGPHPELLEEFVAPDAVDETSTGAGGIEDFRAHLAWIAESAGDVTATVTDAVAEDDRVVVFWRIEGTHTGELFGVPPTGRRFSGHSVSTITFRDGKIVRYAVLPDRLGIVQQLGAPV</sequence>
<dbReference type="PANTHER" id="PTHR38436:SF1">
    <property type="entry name" value="ESTER CYCLASE"/>
    <property type="match status" value="1"/>
</dbReference>
<gene>
    <name evidence="1" type="ORF">EDD29_2320</name>
</gene>
<dbReference type="RefSeq" id="WP_123664362.1">
    <property type="nucleotide sequence ID" value="NZ_RJKE01000001.1"/>
</dbReference>
<name>A0A3N1CU03_9ACTN</name>
<keyword evidence="2" id="KW-1185">Reference proteome</keyword>
<dbReference type="Pfam" id="PF07366">
    <property type="entry name" value="SnoaL"/>
    <property type="match status" value="1"/>
</dbReference>
<evidence type="ECO:0000313" key="1">
    <source>
        <dbReference type="EMBL" id="ROO84791.1"/>
    </source>
</evidence>
<dbReference type="PANTHER" id="PTHR38436">
    <property type="entry name" value="POLYKETIDE CYCLASE SNOAL-LIKE DOMAIN"/>
    <property type="match status" value="1"/>
</dbReference>
<dbReference type="AlphaFoldDB" id="A0A3N1CU03"/>
<dbReference type="OrthoDB" id="4543541at2"/>
<organism evidence="1 2">
    <name type="scientific">Actinocorallia herbida</name>
    <dbReference type="NCBI Taxonomy" id="58109"/>
    <lineage>
        <taxon>Bacteria</taxon>
        <taxon>Bacillati</taxon>
        <taxon>Actinomycetota</taxon>
        <taxon>Actinomycetes</taxon>
        <taxon>Streptosporangiales</taxon>
        <taxon>Thermomonosporaceae</taxon>
        <taxon>Actinocorallia</taxon>
    </lineage>
</organism>
<dbReference type="EMBL" id="RJKE01000001">
    <property type="protein sequence ID" value="ROO84791.1"/>
    <property type="molecule type" value="Genomic_DNA"/>
</dbReference>
<proteinExistence type="predicted"/>
<dbReference type="InterPro" id="IPR009959">
    <property type="entry name" value="Cyclase_SnoaL-like"/>
</dbReference>